<dbReference type="InterPro" id="IPR005835">
    <property type="entry name" value="NTP_transferase_dom"/>
</dbReference>
<dbReference type="Proteomes" id="UP001595791">
    <property type="component" value="Unassembled WGS sequence"/>
</dbReference>
<reference evidence="5" key="1">
    <citation type="journal article" date="2019" name="Int. J. Syst. Evol. Microbiol.">
        <title>The Global Catalogue of Microorganisms (GCM) 10K type strain sequencing project: providing services to taxonomists for standard genome sequencing and annotation.</title>
        <authorList>
            <consortium name="The Broad Institute Genomics Platform"/>
            <consortium name="The Broad Institute Genome Sequencing Center for Infectious Disease"/>
            <person name="Wu L."/>
            <person name="Ma J."/>
        </authorList>
    </citation>
    <scope>NUCLEOTIDE SEQUENCE [LARGE SCALE GENOMIC DNA]</scope>
    <source>
        <strain evidence="5">LMG 29894</strain>
    </source>
</reference>
<dbReference type="NCBIfam" id="NF045761">
    <property type="entry name" value="NAMPUrTaseMurU"/>
    <property type="match status" value="1"/>
</dbReference>
<dbReference type="EC" id="2.7.7.99" evidence="4"/>
<dbReference type="InterPro" id="IPR050065">
    <property type="entry name" value="GlmU-like"/>
</dbReference>
<dbReference type="Pfam" id="PF00483">
    <property type="entry name" value="NTP_transferase"/>
    <property type="match status" value="1"/>
</dbReference>
<dbReference type="InterPro" id="IPR029044">
    <property type="entry name" value="Nucleotide-diphossugar_trans"/>
</dbReference>
<evidence type="ECO:0000313" key="4">
    <source>
        <dbReference type="EMBL" id="MFC4159937.1"/>
    </source>
</evidence>
<keyword evidence="2 4" id="KW-0548">Nucleotidyltransferase</keyword>
<dbReference type="CDD" id="cd06422">
    <property type="entry name" value="NTP_transferase_like_1"/>
    <property type="match status" value="1"/>
</dbReference>
<dbReference type="GO" id="GO:0016779">
    <property type="term" value="F:nucleotidyltransferase activity"/>
    <property type="evidence" value="ECO:0007669"/>
    <property type="project" value="UniProtKB-KW"/>
</dbReference>
<feature type="domain" description="Nucleotidyl transferase" evidence="3">
    <location>
        <begin position="2"/>
        <end position="121"/>
    </location>
</feature>
<evidence type="ECO:0000256" key="1">
    <source>
        <dbReference type="ARBA" id="ARBA00022679"/>
    </source>
</evidence>
<organism evidence="4 5">
    <name type="scientific">Chitinimonas lacunae</name>
    <dbReference type="NCBI Taxonomy" id="1963018"/>
    <lineage>
        <taxon>Bacteria</taxon>
        <taxon>Pseudomonadati</taxon>
        <taxon>Pseudomonadota</taxon>
        <taxon>Betaproteobacteria</taxon>
        <taxon>Neisseriales</taxon>
        <taxon>Chitinibacteraceae</taxon>
        <taxon>Chitinimonas</taxon>
    </lineage>
</organism>
<accession>A0ABV8MSE6</accession>
<sequence length="235" mass="25232">MKVMLLAAGRGERMRPLTDHTPKPLLEVGGEPLIACHLRRLAAAGFREVVINHAWLGQKIEARLGDGRTWGVEITYSREGTGLETAGGIARALPLLGGQPFLVVNGDIWTDYDFAKAHDIAGAMATDPDRLGHLVLVDKPSYPTGADLALLPSGRVTPHGEGLVPLTFSGIAVYSPQFFADIPGDRPGPLLPHFLAAMAAGRLSGEHFGGRWVDVGTVGRLEWARHEAKAEKSRK</sequence>
<evidence type="ECO:0000313" key="5">
    <source>
        <dbReference type="Proteomes" id="UP001595791"/>
    </source>
</evidence>
<proteinExistence type="predicted"/>
<keyword evidence="5" id="KW-1185">Reference proteome</keyword>
<dbReference type="EMBL" id="JBHSBU010000001">
    <property type="protein sequence ID" value="MFC4159937.1"/>
    <property type="molecule type" value="Genomic_DNA"/>
</dbReference>
<protein>
    <submittedName>
        <fullName evidence="4">N-acetylmuramate alpha-1-phosphate uridylyltransferase MurU</fullName>
        <ecNumber evidence="4">2.7.7.99</ecNumber>
    </submittedName>
</protein>
<dbReference type="RefSeq" id="WP_378164225.1">
    <property type="nucleotide sequence ID" value="NZ_JBHSBU010000001.1"/>
</dbReference>
<evidence type="ECO:0000259" key="3">
    <source>
        <dbReference type="Pfam" id="PF00483"/>
    </source>
</evidence>
<gene>
    <name evidence="4" type="primary">murU</name>
    <name evidence="4" type="ORF">ACFOW7_11330</name>
</gene>
<dbReference type="PANTHER" id="PTHR43584">
    <property type="entry name" value="NUCLEOTIDYL TRANSFERASE"/>
    <property type="match status" value="1"/>
</dbReference>
<dbReference type="SUPFAM" id="SSF53448">
    <property type="entry name" value="Nucleotide-diphospho-sugar transferases"/>
    <property type="match status" value="1"/>
</dbReference>
<name>A0ABV8MSE6_9NEIS</name>
<dbReference type="PANTHER" id="PTHR43584:SF8">
    <property type="entry name" value="N-ACETYLMURAMATE ALPHA-1-PHOSPHATE URIDYLYLTRANSFERASE"/>
    <property type="match status" value="1"/>
</dbReference>
<dbReference type="InterPro" id="IPR054790">
    <property type="entry name" value="MurU"/>
</dbReference>
<evidence type="ECO:0000256" key="2">
    <source>
        <dbReference type="ARBA" id="ARBA00022695"/>
    </source>
</evidence>
<keyword evidence="1 4" id="KW-0808">Transferase</keyword>
<dbReference type="Gene3D" id="3.90.550.10">
    <property type="entry name" value="Spore Coat Polysaccharide Biosynthesis Protein SpsA, Chain A"/>
    <property type="match status" value="1"/>
</dbReference>
<comment type="caution">
    <text evidence="4">The sequence shown here is derived from an EMBL/GenBank/DDBJ whole genome shotgun (WGS) entry which is preliminary data.</text>
</comment>